<dbReference type="Proteomes" id="UP000887578">
    <property type="component" value="Unplaced"/>
</dbReference>
<dbReference type="WBParaSite" id="PDA_v2.g14293.t1">
    <property type="protein sequence ID" value="PDA_v2.g14293.t1"/>
    <property type="gene ID" value="PDA_v2.g14293"/>
</dbReference>
<protein>
    <submittedName>
        <fullName evidence="2">Uncharacterized protein</fullName>
    </submittedName>
</protein>
<accession>A0A914PFF3</accession>
<organism evidence="1 2">
    <name type="scientific">Panagrolaimus davidi</name>
    <dbReference type="NCBI Taxonomy" id="227884"/>
    <lineage>
        <taxon>Eukaryota</taxon>
        <taxon>Metazoa</taxon>
        <taxon>Ecdysozoa</taxon>
        <taxon>Nematoda</taxon>
        <taxon>Chromadorea</taxon>
        <taxon>Rhabditida</taxon>
        <taxon>Tylenchina</taxon>
        <taxon>Panagrolaimomorpha</taxon>
        <taxon>Panagrolaimoidea</taxon>
        <taxon>Panagrolaimidae</taxon>
        <taxon>Panagrolaimus</taxon>
    </lineage>
</organism>
<name>A0A914PFF3_9BILA</name>
<evidence type="ECO:0000313" key="2">
    <source>
        <dbReference type="WBParaSite" id="PDA_v2.g14293.t1"/>
    </source>
</evidence>
<sequence length="277" mass="32074">MFQMNVNNLPRSYVQYEGIVHYYKNGWIVVYAKLWSDSTLEWFQSKGSDKPIGSILLGSVLPYICIGPQVRKIPSKKPRVESSWTKELLMAIAMDQRADYVNWFYFDNGGNLRNWVSNIMQTLPRLNAPFAYPTQNNIPQSFERDYDMHLPYPNDASRLPNNVRGIQMSINCNNQQHSKKRSSFDSLFNESFLNYGIGNFFFPMTVDDDFSSDSDEEDFHRHTNGNITLFGDDNVHISQFGDSSTTAFQNGNYPNHTTPLPNEFGSAYNHRVHRYEL</sequence>
<dbReference type="SUPFAM" id="SSF50729">
    <property type="entry name" value="PH domain-like"/>
    <property type="match status" value="1"/>
</dbReference>
<keyword evidence="1" id="KW-1185">Reference proteome</keyword>
<reference evidence="2" key="1">
    <citation type="submission" date="2022-11" db="UniProtKB">
        <authorList>
            <consortium name="WormBaseParasite"/>
        </authorList>
    </citation>
    <scope>IDENTIFICATION</scope>
</reference>
<evidence type="ECO:0000313" key="1">
    <source>
        <dbReference type="Proteomes" id="UP000887578"/>
    </source>
</evidence>
<dbReference type="AlphaFoldDB" id="A0A914PFF3"/>
<proteinExistence type="predicted"/>